<accession>A0ABX6Q6F4</accession>
<gene>
    <name evidence="2" type="ORF">HUB98_15825</name>
</gene>
<feature type="region of interest" description="Disordered" evidence="1">
    <location>
        <begin position="1"/>
        <end position="24"/>
    </location>
</feature>
<dbReference type="EMBL" id="CP054614">
    <property type="protein sequence ID" value="QKS57627.1"/>
    <property type="molecule type" value="Genomic_DNA"/>
</dbReference>
<dbReference type="Proteomes" id="UP000509327">
    <property type="component" value="Chromosome"/>
</dbReference>
<protein>
    <submittedName>
        <fullName evidence="2">Uncharacterized protein</fullName>
    </submittedName>
</protein>
<organism evidence="2 3">
    <name type="scientific">Paenibacillus barcinonensis</name>
    <dbReference type="NCBI Taxonomy" id="198119"/>
    <lineage>
        <taxon>Bacteria</taxon>
        <taxon>Bacillati</taxon>
        <taxon>Bacillota</taxon>
        <taxon>Bacilli</taxon>
        <taxon>Bacillales</taxon>
        <taxon>Paenibacillaceae</taxon>
        <taxon>Paenibacillus</taxon>
    </lineage>
</organism>
<dbReference type="RefSeq" id="WP_174812186.1">
    <property type="nucleotide sequence ID" value="NZ_CP054614.1"/>
</dbReference>
<evidence type="ECO:0000313" key="3">
    <source>
        <dbReference type="Proteomes" id="UP000509327"/>
    </source>
</evidence>
<evidence type="ECO:0000256" key="1">
    <source>
        <dbReference type="SAM" id="MobiDB-lite"/>
    </source>
</evidence>
<proteinExistence type="predicted"/>
<reference evidence="2 3" key="1">
    <citation type="submission" date="2020-06" db="EMBL/GenBank/DDBJ databases">
        <title>Complete genome of Paenibacillus barcinonensis KACC11450.</title>
        <authorList>
            <person name="Kim M."/>
            <person name="Park Y.-J."/>
            <person name="Shin J.-H."/>
        </authorList>
    </citation>
    <scope>NUCLEOTIDE SEQUENCE [LARGE SCALE GENOMIC DNA]</scope>
    <source>
        <strain evidence="2 3">KACC11450</strain>
    </source>
</reference>
<sequence>MTTWRRDQPLSAKEWQQEKRSKPRHVCIAESHGLRLTFGAGPGKGRVPEPDAGPVVVVVSTEYGSGILKRVKRDRPWLPPSLSTARDK</sequence>
<keyword evidence="3" id="KW-1185">Reference proteome</keyword>
<evidence type="ECO:0000313" key="2">
    <source>
        <dbReference type="EMBL" id="QKS57627.1"/>
    </source>
</evidence>
<name>A0ABX6Q6F4_PAEBA</name>